<dbReference type="Pfam" id="PF07766">
    <property type="entry name" value="LETM1_RBD"/>
    <property type="match status" value="1"/>
</dbReference>
<dbReference type="GO" id="GO:0005739">
    <property type="term" value="C:mitochondrion"/>
    <property type="evidence" value="ECO:0007669"/>
    <property type="project" value="UniProtKB-ARBA"/>
</dbReference>
<dbReference type="GO" id="GO:0005829">
    <property type="term" value="C:cytosol"/>
    <property type="evidence" value="ECO:0007669"/>
    <property type="project" value="TreeGrafter"/>
</dbReference>
<dbReference type="CDD" id="cd00448">
    <property type="entry name" value="YjgF_YER057c_UK114_family"/>
    <property type="match status" value="1"/>
</dbReference>
<dbReference type="InterPro" id="IPR006056">
    <property type="entry name" value="RidA"/>
</dbReference>
<comment type="similarity">
    <text evidence="1">Belongs to the RutC family.</text>
</comment>
<keyword evidence="7" id="KW-1185">Reference proteome</keyword>
<dbReference type="FunFam" id="3.30.1330.40:FF:000001">
    <property type="entry name" value="L-PSP family endoribonuclease"/>
    <property type="match status" value="1"/>
</dbReference>
<dbReference type="Pfam" id="PF01042">
    <property type="entry name" value="Ribonuc_L-PSP"/>
    <property type="match status" value="1"/>
</dbReference>
<evidence type="ECO:0000256" key="3">
    <source>
        <dbReference type="SAM" id="Coils"/>
    </source>
</evidence>
<dbReference type="RefSeq" id="XP_062689182.1">
    <property type="nucleotide sequence ID" value="XM_062836362.1"/>
</dbReference>
<keyword evidence="3" id="KW-0175">Coiled coil</keyword>
<dbReference type="PANTHER" id="PTHR11803:SF42">
    <property type="entry name" value="MMF1"/>
    <property type="match status" value="1"/>
</dbReference>
<dbReference type="PROSITE" id="PS51758">
    <property type="entry name" value="LETM1_RBD"/>
    <property type="match status" value="1"/>
</dbReference>
<reference evidence="6 7" key="1">
    <citation type="journal article" date="2023" name="Mol. Phylogenet. Evol.">
        <title>Genome-scale phylogeny and comparative genomics of the fungal order Sordariales.</title>
        <authorList>
            <person name="Hensen N."/>
            <person name="Bonometti L."/>
            <person name="Westerberg I."/>
            <person name="Brannstrom I.O."/>
            <person name="Guillou S."/>
            <person name="Cros-Aarteil S."/>
            <person name="Calhoun S."/>
            <person name="Haridas S."/>
            <person name="Kuo A."/>
            <person name="Mondo S."/>
            <person name="Pangilinan J."/>
            <person name="Riley R."/>
            <person name="LaButti K."/>
            <person name="Andreopoulos B."/>
            <person name="Lipzen A."/>
            <person name="Chen C."/>
            <person name="Yan M."/>
            <person name="Daum C."/>
            <person name="Ng V."/>
            <person name="Clum A."/>
            <person name="Steindorff A."/>
            <person name="Ohm R.A."/>
            <person name="Martin F."/>
            <person name="Silar P."/>
            <person name="Natvig D.O."/>
            <person name="Lalanne C."/>
            <person name="Gautier V."/>
            <person name="Ament-Velasquez S.L."/>
            <person name="Kruys A."/>
            <person name="Hutchinson M.I."/>
            <person name="Powell A.J."/>
            <person name="Barry K."/>
            <person name="Miller A.N."/>
            <person name="Grigoriev I.V."/>
            <person name="Debuchy R."/>
            <person name="Gladieux P."/>
            <person name="Hiltunen Thoren M."/>
            <person name="Johannesson H."/>
        </authorList>
    </citation>
    <scope>NUCLEOTIDE SEQUENCE [LARGE SCALE GENOMIC DNA]</scope>
    <source>
        <strain evidence="6 7">FGSC 10403</strain>
    </source>
</reference>
<evidence type="ECO:0000256" key="1">
    <source>
        <dbReference type="ARBA" id="ARBA00010552"/>
    </source>
</evidence>
<organism evidence="6 7">
    <name type="scientific">Neurospora hispaniola</name>
    <dbReference type="NCBI Taxonomy" id="588809"/>
    <lineage>
        <taxon>Eukaryota</taxon>
        <taxon>Fungi</taxon>
        <taxon>Dikarya</taxon>
        <taxon>Ascomycota</taxon>
        <taxon>Pezizomycotina</taxon>
        <taxon>Sordariomycetes</taxon>
        <taxon>Sordariomycetidae</taxon>
        <taxon>Sordariales</taxon>
        <taxon>Sordariaceae</taxon>
        <taxon>Neurospora</taxon>
    </lineage>
</organism>
<dbReference type="InterPro" id="IPR035959">
    <property type="entry name" value="RutC-like_sf"/>
</dbReference>
<dbReference type="NCBIfam" id="TIGR00004">
    <property type="entry name" value="Rid family detoxifying hydrolase"/>
    <property type="match status" value="1"/>
</dbReference>
<evidence type="ECO:0000256" key="4">
    <source>
        <dbReference type="SAM" id="MobiDB-lite"/>
    </source>
</evidence>
<comment type="caution">
    <text evidence="6">The sequence shown here is derived from an EMBL/GenBank/DDBJ whole genome shotgun (WGS) entry which is preliminary data.</text>
</comment>
<dbReference type="GO" id="GO:0019239">
    <property type="term" value="F:deaminase activity"/>
    <property type="evidence" value="ECO:0007669"/>
    <property type="project" value="TreeGrafter"/>
</dbReference>
<feature type="domain" description="Letm1 RBD" evidence="5">
    <location>
        <begin position="330"/>
        <end position="543"/>
    </location>
</feature>
<evidence type="ECO:0000259" key="5">
    <source>
        <dbReference type="PROSITE" id="PS51758"/>
    </source>
</evidence>
<dbReference type="AlphaFoldDB" id="A0AAJ0I0J5"/>
<dbReference type="InterPro" id="IPR006175">
    <property type="entry name" value="YjgF/YER057c/UK114"/>
</dbReference>
<name>A0AAJ0I0J5_9PEZI</name>
<protein>
    <recommendedName>
        <fullName evidence="5">Letm1 RBD domain-containing protein</fullName>
    </recommendedName>
</protein>
<dbReference type="InterPro" id="IPR033122">
    <property type="entry name" value="LETM1-like_RBD"/>
</dbReference>
<feature type="coiled-coil region" evidence="3">
    <location>
        <begin position="322"/>
        <end position="349"/>
    </location>
</feature>
<accession>A0AAJ0I0J5</accession>
<evidence type="ECO:0000256" key="2">
    <source>
        <dbReference type="PROSITE-ProRule" id="PRU01094"/>
    </source>
</evidence>
<feature type="region of interest" description="Disordered" evidence="4">
    <location>
        <begin position="524"/>
        <end position="543"/>
    </location>
</feature>
<dbReference type="SUPFAM" id="SSF55298">
    <property type="entry name" value="YjgF-like"/>
    <property type="match status" value="1"/>
</dbReference>
<sequence length="543" mass="60948">MAPAKAVLTSKAPKPIPQLSQAVVYNGMVYCSGSLGIDPATGNMVEGTVKDRTRQVFKNLSAVLEAAGSSLKNVVKVNVFLTTMDNFAAMNEAYDEFITAEPKPTLPRQEEPNLNDVLEQQARSGVNPPYTTRPPPLNLPERQPDTSTISHLFATGKAYLTFYKTGLRQVLTNFKLLRAVGKGGEGPIARSENPLADADCIDGYLRFRTRGSLLLYKRVKHDLNKLPIFGLLLLVCGEFTPFVVLAVPTIVPYTCRIPKQVDKILKRIEERRAAALDELVGEVYEADDHQLISDDEVKEDLEALEGFPDEAVEAIGEPKKVEDMTEEEKEEYEFEIRQCEEIIKEQREKRIKAGQEVDPRPIREQAQEWVELARADREEFGDHEEIDVFPMTASEALDQLDPLSDDCEQFNMLDVLARSYDIRSWWGPAGRERGVHKHMRFLAVDTDLLEKDGGVEALEDDEVVLACIDRGIDVRGRKIGDLRYALEKWVILTSVLAKDRADCLRRMAVLGTCPEILWPGIPWPEEDKEVPVREGSGGADEKQ</sequence>
<evidence type="ECO:0000313" key="7">
    <source>
        <dbReference type="Proteomes" id="UP001285908"/>
    </source>
</evidence>
<gene>
    <name evidence="6" type="ORF">B0T23DRAFT_365288</name>
</gene>
<dbReference type="EMBL" id="JAULSX010000008">
    <property type="protein sequence ID" value="KAK3486625.1"/>
    <property type="molecule type" value="Genomic_DNA"/>
</dbReference>
<dbReference type="GO" id="GO:0043022">
    <property type="term" value="F:ribosome binding"/>
    <property type="evidence" value="ECO:0007669"/>
    <property type="project" value="InterPro"/>
</dbReference>
<keyword evidence="2" id="KW-0496">Mitochondrion</keyword>
<proteinExistence type="inferred from homology"/>
<dbReference type="PANTHER" id="PTHR11803">
    <property type="entry name" value="2-IMINOBUTANOATE/2-IMINOPROPANOATE DEAMINASE RIDA"/>
    <property type="match status" value="1"/>
</dbReference>
<dbReference type="GeneID" id="87873984"/>
<evidence type="ECO:0000313" key="6">
    <source>
        <dbReference type="EMBL" id="KAK3486625.1"/>
    </source>
</evidence>
<dbReference type="Proteomes" id="UP001285908">
    <property type="component" value="Unassembled WGS sequence"/>
</dbReference>
<dbReference type="Gene3D" id="3.30.1330.40">
    <property type="entry name" value="RutC-like"/>
    <property type="match status" value="1"/>
</dbReference>